<keyword evidence="2" id="KW-1185">Reference proteome</keyword>
<dbReference type="Pfam" id="PF00756">
    <property type="entry name" value="Esterase"/>
    <property type="match status" value="1"/>
</dbReference>
<sequence>MRGVTVRWAQERRRRRSLQQGTQRRTWMKRTALGVALATVLGMSLAEAGGATAAFTPTGFDFWVNSPVMGPIKSRIFRAADGNTDRVVYALDGERAGLDLSGWEINTDVANALTRANINVVMPIGGQSSFYMDWNAPSAFLGIPPQAGSSGSASGSNSLSAATGSSSGSGALQIFDQGPGKSYRYDWDTFVHRDLRDALHDRLGFRNNHNGAFGLSMGGSAALTLAAHHPDQFNYAGAFSGYLNISAPGMREALRVAMIDAGGYNIDSMAPPWSAKWYYMDPFVFAPMLKANNTRLWVAAASGLPGAGDVNNAMDVIQGSPLETLALANTRAFQLRMLSLGASNATYDFPAFGVHNWHNWEAEVDKMIPDLSAHIG</sequence>
<proteinExistence type="predicted"/>
<reference evidence="1 2" key="1">
    <citation type="submission" date="2021-06" db="EMBL/GenBank/DDBJ databases">
        <title>Actinomycetes sequencing.</title>
        <authorList>
            <person name="Shan Q."/>
        </authorList>
    </citation>
    <scope>NUCLEOTIDE SEQUENCE [LARGE SCALE GENOMIC DNA]</scope>
    <source>
        <strain evidence="1 2">NEAU-G5</strain>
    </source>
</reference>
<accession>A0ABS6AQC1</accession>
<dbReference type="EMBL" id="JAHKNI010000001">
    <property type="protein sequence ID" value="MBU3060217.1"/>
    <property type="molecule type" value="Genomic_DNA"/>
</dbReference>
<dbReference type="Proteomes" id="UP000733379">
    <property type="component" value="Unassembled WGS sequence"/>
</dbReference>
<protein>
    <submittedName>
        <fullName evidence="1">Esterase family protein</fullName>
    </submittedName>
</protein>
<dbReference type="InterPro" id="IPR050583">
    <property type="entry name" value="Mycobacterial_A85_antigen"/>
</dbReference>
<dbReference type="Gene3D" id="3.40.50.1820">
    <property type="entry name" value="alpha/beta hydrolase"/>
    <property type="match status" value="1"/>
</dbReference>
<dbReference type="PANTHER" id="PTHR48098:SF1">
    <property type="entry name" value="DIACYLGLYCEROL ACYLTRANSFERASE_MYCOLYLTRANSFERASE AG85A"/>
    <property type="match status" value="1"/>
</dbReference>
<organism evidence="1 2">
    <name type="scientific">Nocardia albiluteola</name>
    <dbReference type="NCBI Taxonomy" id="2842303"/>
    <lineage>
        <taxon>Bacteria</taxon>
        <taxon>Bacillati</taxon>
        <taxon>Actinomycetota</taxon>
        <taxon>Actinomycetes</taxon>
        <taxon>Mycobacteriales</taxon>
        <taxon>Nocardiaceae</taxon>
        <taxon>Nocardia</taxon>
    </lineage>
</organism>
<comment type="caution">
    <text evidence="1">The sequence shown here is derived from an EMBL/GenBank/DDBJ whole genome shotgun (WGS) entry which is preliminary data.</text>
</comment>
<name>A0ABS6AQC1_9NOCA</name>
<dbReference type="InterPro" id="IPR029058">
    <property type="entry name" value="AB_hydrolase_fold"/>
</dbReference>
<dbReference type="PANTHER" id="PTHR48098">
    <property type="entry name" value="ENTEROCHELIN ESTERASE-RELATED"/>
    <property type="match status" value="1"/>
</dbReference>
<gene>
    <name evidence="1" type="ORF">KO481_01575</name>
</gene>
<dbReference type="SUPFAM" id="SSF53474">
    <property type="entry name" value="alpha/beta-Hydrolases"/>
    <property type="match status" value="1"/>
</dbReference>
<evidence type="ECO:0000313" key="2">
    <source>
        <dbReference type="Proteomes" id="UP000733379"/>
    </source>
</evidence>
<evidence type="ECO:0000313" key="1">
    <source>
        <dbReference type="EMBL" id="MBU3060217.1"/>
    </source>
</evidence>
<dbReference type="InterPro" id="IPR000801">
    <property type="entry name" value="Esterase-like"/>
</dbReference>